<evidence type="ECO:0000256" key="1">
    <source>
        <dbReference type="ARBA" id="ARBA00004123"/>
    </source>
</evidence>
<organism evidence="6">
    <name type="scientific">Menopon gallinae</name>
    <name type="common">poultry shaft louse</name>
    <dbReference type="NCBI Taxonomy" id="328185"/>
    <lineage>
        <taxon>Eukaryota</taxon>
        <taxon>Metazoa</taxon>
        <taxon>Ecdysozoa</taxon>
        <taxon>Arthropoda</taxon>
        <taxon>Hexapoda</taxon>
        <taxon>Insecta</taxon>
        <taxon>Pterygota</taxon>
        <taxon>Neoptera</taxon>
        <taxon>Paraneoptera</taxon>
        <taxon>Psocodea</taxon>
        <taxon>Troctomorpha</taxon>
        <taxon>Phthiraptera</taxon>
        <taxon>Amblycera</taxon>
        <taxon>Menoponidae</taxon>
        <taxon>Menopon</taxon>
    </lineage>
</organism>
<evidence type="ECO:0000259" key="5">
    <source>
        <dbReference type="PROSITE" id="PS50013"/>
    </source>
</evidence>
<keyword evidence="4" id="KW-1133">Transmembrane helix</keyword>
<dbReference type="Pfam" id="PF01393">
    <property type="entry name" value="Chromo_shadow"/>
    <property type="match status" value="1"/>
</dbReference>
<dbReference type="InterPro" id="IPR008251">
    <property type="entry name" value="Chromo_shadow_dom"/>
</dbReference>
<evidence type="ECO:0000256" key="4">
    <source>
        <dbReference type="SAM" id="Phobius"/>
    </source>
</evidence>
<dbReference type="GO" id="GO:0005694">
    <property type="term" value="C:chromosome"/>
    <property type="evidence" value="ECO:0007669"/>
    <property type="project" value="UniProtKB-ARBA"/>
</dbReference>
<dbReference type="SMART" id="SM00300">
    <property type="entry name" value="ChSh"/>
    <property type="match status" value="1"/>
</dbReference>
<evidence type="ECO:0000256" key="3">
    <source>
        <dbReference type="SAM" id="MobiDB-lite"/>
    </source>
</evidence>
<sequence>MVDEPVCSKDIDILRKEIREYDILKKVPLVVTYAAETFIKKRMPARAGLLSRSICGAALLGASVFSVSVLPMLVHGSRWQKAAGAFVQGYGATWALTPHAVASAAGNAIRATYEPSPDSRQEIAALMKSKKVFNVEKIVDSRDVNGRKQYLIKWEGYSEKHNTWEYNEDIYCKDLIAEYEAAAKGKRDTKKRKRRGSSGEKEPPADVSSVDIKKAKPGKKKQGPLLNEAIAETESWEDIIDDIVTVQWDMESKQLCVQFRTKDGNVGVVPAPIAHNHFPRALLRFYEKHISFQSDSDTEASSAAGQ</sequence>
<dbReference type="InterPro" id="IPR000953">
    <property type="entry name" value="Chromo/chromo_shadow_dom"/>
</dbReference>
<dbReference type="InterPro" id="IPR023780">
    <property type="entry name" value="Chromo_domain"/>
</dbReference>
<keyword evidence="2" id="KW-0539">Nucleus</keyword>
<feature type="region of interest" description="Disordered" evidence="3">
    <location>
        <begin position="184"/>
        <end position="226"/>
    </location>
</feature>
<keyword evidence="4" id="KW-0472">Membrane</keyword>
<reference evidence="6" key="1">
    <citation type="journal article" date="2024" name="Gigascience">
        <title>Chromosome-level genome of the poultry shaft louse Menopon gallinae provides insight into the host-switching and adaptive evolution of parasitic lice.</title>
        <authorList>
            <person name="Xu Y."/>
            <person name="Ma L."/>
            <person name="Liu S."/>
            <person name="Liang Y."/>
            <person name="Liu Q."/>
            <person name="He Z."/>
            <person name="Tian L."/>
            <person name="Duan Y."/>
            <person name="Cai W."/>
            <person name="Li H."/>
            <person name="Song F."/>
        </authorList>
    </citation>
    <scope>NUCLEOTIDE SEQUENCE</scope>
    <source>
        <strain evidence="6">Cailab_2023a</strain>
    </source>
</reference>
<comment type="subcellular location">
    <subcellularLocation>
        <location evidence="1">Nucleus</location>
    </subcellularLocation>
</comment>
<dbReference type="EMBL" id="JARGDH010000006">
    <property type="protein sequence ID" value="KAL0265782.1"/>
    <property type="molecule type" value="Genomic_DNA"/>
</dbReference>
<proteinExistence type="predicted"/>
<protein>
    <recommendedName>
        <fullName evidence="5">Chromo domain-containing protein</fullName>
    </recommendedName>
</protein>
<dbReference type="InterPro" id="IPR051219">
    <property type="entry name" value="Heterochromatin_chromo-domain"/>
</dbReference>
<gene>
    <name evidence="6" type="ORF">PYX00_011497</name>
</gene>
<dbReference type="GO" id="GO:0005634">
    <property type="term" value="C:nucleus"/>
    <property type="evidence" value="ECO:0007669"/>
    <property type="project" value="UniProtKB-SubCell"/>
</dbReference>
<feature type="domain" description="Chromo" evidence="5">
    <location>
        <begin position="133"/>
        <end position="191"/>
    </location>
</feature>
<dbReference type="SUPFAM" id="SSF54160">
    <property type="entry name" value="Chromo domain-like"/>
    <property type="match status" value="2"/>
</dbReference>
<comment type="caution">
    <text evidence="6">The sequence shown here is derived from an EMBL/GenBank/DDBJ whole genome shotgun (WGS) entry which is preliminary data.</text>
</comment>
<dbReference type="PANTHER" id="PTHR22812">
    <property type="entry name" value="CHROMOBOX PROTEIN"/>
    <property type="match status" value="1"/>
</dbReference>
<feature type="compositionally biased region" description="Basic residues" evidence="3">
    <location>
        <begin position="187"/>
        <end position="196"/>
    </location>
</feature>
<keyword evidence="4" id="KW-0812">Transmembrane</keyword>
<dbReference type="InterPro" id="IPR016197">
    <property type="entry name" value="Chromo-like_dom_sf"/>
</dbReference>
<name>A0AAW2H7Z6_9NEOP</name>
<dbReference type="Pfam" id="PF00385">
    <property type="entry name" value="Chromo"/>
    <property type="match status" value="1"/>
</dbReference>
<feature type="transmembrane region" description="Helical" evidence="4">
    <location>
        <begin position="49"/>
        <end position="74"/>
    </location>
</feature>
<dbReference type="SMART" id="SM00298">
    <property type="entry name" value="CHROMO"/>
    <property type="match status" value="1"/>
</dbReference>
<evidence type="ECO:0000313" key="6">
    <source>
        <dbReference type="EMBL" id="KAL0265782.1"/>
    </source>
</evidence>
<dbReference type="AlphaFoldDB" id="A0AAW2H7Z6"/>
<dbReference type="Gene3D" id="2.40.50.40">
    <property type="match status" value="2"/>
</dbReference>
<accession>A0AAW2H7Z6</accession>
<evidence type="ECO:0000256" key="2">
    <source>
        <dbReference type="ARBA" id="ARBA00023242"/>
    </source>
</evidence>
<dbReference type="PROSITE" id="PS50013">
    <property type="entry name" value="CHROMO_2"/>
    <property type="match status" value="1"/>
</dbReference>